<keyword evidence="2" id="KW-1133">Transmembrane helix</keyword>
<evidence type="ECO:0000256" key="2">
    <source>
        <dbReference type="SAM" id="Phobius"/>
    </source>
</evidence>
<feature type="non-terminal residue" evidence="3">
    <location>
        <position position="139"/>
    </location>
</feature>
<evidence type="ECO:0000313" key="3">
    <source>
        <dbReference type="EMBL" id="CAG8824888.1"/>
    </source>
</evidence>
<keyword evidence="2" id="KW-0472">Membrane</keyword>
<evidence type="ECO:0000313" key="4">
    <source>
        <dbReference type="Proteomes" id="UP000789405"/>
    </source>
</evidence>
<dbReference type="Proteomes" id="UP000789405">
    <property type="component" value="Unassembled WGS sequence"/>
</dbReference>
<protein>
    <submittedName>
        <fullName evidence="3">16790_t:CDS:1</fullName>
    </submittedName>
</protein>
<keyword evidence="4" id="KW-1185">Reference proteome</keyword>
<feature type="non-terminal residue" evidence="3">
    <location>
        <position position="1"/>
    </location>
</feature>
<keyword evidence="2" id="KW-0812">Transmembrane</keyword>
<keyword evidence="1" id="KW-0175">Coiled coil</keyword>
<dbReference type="AlphaFoldDB" id="A0A9N9KF53"/>
<proteinExistence type="predicted"/>
<reference evidence="3" key="1">
    <citation type="submission" date="2021-06" db="EMBL/GenBank/DDBJ databases">
        <authorList>
            <person name="Kallberg Y."/>
            <person name="Tangrot J."/>
            <person name="Rosling A."/>
        </authorList>
    </citation>
    <scope>NUCLEOTIDE SEQUENCE</scope>
    <source>
        <strain evidence="3">MA453B</strain>
    </source>
</reference>
<dbReference type="EMBL" id="CAJVPY010065570">
    <property type="protein sequence ID" value="CAG8824888.1"/>
    <property type="molecule type" value="Genomic_DNA"/>
</dbReference>
<name>A0A9N9KF53_9GLOM</name>
<evidence type="ECO:0000256" key="1">
    <source>
        <dbReference type="SAM" id="Coils"/>
    </source>
</evidence>
<gene>
    <name evidence="3" type="ORF">DERYTH_LOCUS27790</name>
</gene>
<accession>A0A9N9KF53</accession>
<comment type="caution">
    <text evidence="3">The sequence shown here is derived from an EMBL/GenBank/DDBJ whole genome shotgun (WGS) entry which is preliminary data.</text>
</comment>
<feature type="transmembrane region" description="Helical" evidence="2">
    <location>
        <begin position="90"/>
        <end position="109"/>
    </location>
</feature>
<feature type="coiled-coil region" evidence="1">
    <location>
        <begin position="45"/>
        <end position="79"/>
    </location>
</feature>
<organism evidence="3 4">
    <name type="scientific">Dentiscutata erythropus</name>
    <dbReference type="NCBI Taxonomy" id="1348616"/>
    <lineage>
        <taxon>Eukaryota</taxon>
        <taxon>Fungi</taxon>
        <taxon>Fungi incertae sedis</taxon>
        <taxon>Mucoromycota</taxon>
        <taxon>Glomeromycotina</taxon>
        <taxon>Glomeromycetes</taxon>
        <taxon>Diversisporales</taxon>
        <taxon>Gigasporaceae</taxon>
        <taxon>Dentiscutata</taxon>
    </lineage>
</organism>
<sequence length="139" mass="16313">RITILTRSSSLNVEINSQPDNPPTYEEAVTNTSRIDTELRNHLSEQVANEVYQRLESRINSLEETNLTLKDRVNSLEDTNKSFKETKKDLTNFIYLLFLIICFGSFYIYRINEINSTLLHNSVDDRVKKEHFCRLLIEL</sequence>